<protein>
    <submittedName>
        <fullName evidence="1">Uncharacterized protein</fullName>
    </submittedName>
</protein>
<dbReference type="Proteomes" id="UP000054359">
    <property type="component" value="Unassembled WGS sequence"/>
</dbReference>
<organism evidence="1 2">
    <name type="scientific">Stegodyphus mimosarum</name>
    <name type="common">African social velvet spider</name>
    <dbReference type="NCBI Taxonomy" id="407821"/>
    <lineage>
        <taxon>Eukaryota</taxon>
        <taxon>Metazoa</taxon>
        <taxon>Ecdysozoa</taxon>
        <taxon>Arthropoda</taxon>
        <taxon>Chelicerata</taxon>
        <taxon>Arachnida</taxon>
        <taxon>Araneae</taxon>
        <taxon>Araneomorphae</taxon>
        <taxon>Entelegynae</taxon>
        <taxon>Eresoidea</taxon>
        <taxon>Eresidae</taxon>
        <taxon>Stegodyphus</taxon>
    </lineage>
</organism>
<dbReference type="AlphaFoldDB" id="A0A087UZ27"/>
<sequence length="66" mass="7548">MVSVHGYVNHTNHIIAGIQWIDLIALKEKIQIRHARNGFGEQMIANISVDGFCEANHTVYQFYGNY</sequence>
<evidence type="ECO:0000313" key="2">
    <source>
        <dbReference type="Proteomes" id="UP000054359"/>
    </source>
</evidence>
<dbReference type="OrthoDB" id="5871067at2759"/>
<name>A0A087UZ27_STEMI</name>
<gene>
    <name evidence="1" type="ORF">X975_01221</name>
</gene>
<dbReference type="EMBL" id="KK122379">
    <property type="protein sequence ID" value="KFM82616.1"/>
    <property type="molecule type" value="Genomic_DNA"/>
</dbReference>
<accession>A0A087UZ27</accession>
<keyword evidence="2" id="KW-1185">Reference proteome</keyword>
<proteinExistence type="predicted"/>
<evidence type="ECO:0000313" key="1">
    <source>
        <dbReference type="EMBL" id="KFM82616.1"/>
    </source>
</evidence>
<reference evidence="1 2" key="1">
    <citation type="submission" date="2013-11" db="EMBL/GenBank/DDBJ databases">
        <title>Genome sequencing of Stegodyphus mimosarum.</title>
        <authorList>
            <person name="Bechsgaard J."/>
        </authorList>
    </citation>
    <scope>NUCLEOTIDE SEQUENCE [LARGE SCALE GENOMIC DNA]</scope>
</reference>
<feature type="non-terminal residue" evidence="1">
    <location>
        <position position="66"/>
    </location>
</feature>